<dbReference type="SUPFAM" id="SSF51004">
    <property type="entry name" value="C-terminal (heme d1) domain of cytochrome cd1-nitrite reductase"/>
    <property type="match status" value="1"/>
</dbReference>
<dbReference type="EMBL" id="LT841358">
    <property type="protein sequence ID" value="SMH71214.1"/>
    <property type="molecule type" value="Genomic_DNA"/>
</dbReference>
<dbReference type="RefSeq" id="WP_157927223.1">
    <property type="nucleotide sequence ID" value="NZ_LT841358.1"/>
</dbReference>
<name>A0A2H1FEM4_9ARCH</name>
<dbReference type="Proteomes" id="UP000230607">
    <property type="component" value="Chromosome 1"/>
</dbReference>
<dbReference type="Gene3D" id="2.130.10.10">
    <property type="entry name" value="YVTN repeat-like/Quinoprotein amine dehydrogenase"/>
    <property type="match status" value="2"/>
</dbReference>
<dbReference type="InterPro" id="IPR011048">
    <property type="entry name" value="Haem_d1_sf"/>
</dbReference>
<accession>A0A2H1FEM4</accession>
<dbReference type="InterPro" id="IPR051200">
    <property type="entry name" value="Host-pathogen_enzymatic-act"/>
</dbReference>
<organism evidence="1 2">
    <name type="scientific">Candidatus Nitrosotalea okcheonensis</name>
    <dbReference type="NCBI Taxonomy" id="1903276"/>
    <lineage>
        <taxon>Archaea</taxon>
        <taxon>Nitrososphaerota</taxon>
        <taxon>Nitrososphaeria</taxon>
        <taxon>Nitrosotaleales</taxon>
        <taxon>Nitrosotaleaceae</taxon>
        <taxon>Nitrosotalea</taxon>
    </lineage>
</organism>
<gene>
    <name evidence="1" type="ORF">NCS_11021</name>
</gene>
<keyword evidence="2" id="KW-1185">Reference proteome</keyword>
<dbReference type="PANTHER" id="PTHR47197:SF3">
    <property type="entry name" value="DIHYDRO-HEME D1 DEHYDROGENASE"/>
    <property type="match status" value="1"/>
</dbReference>
<evidence type="ECO:0000313" key="2">
    <source>
        <dbReference type="Proteomes" id="UP000230607"/>
    </source>
</evidence>
<dbReference type="InterPro" id="IPR015943">
    <property type="entry name" value="WD40/YVTN_repeat-like_dom_sf"/>
</dbReference>
<evidence type="ECO:0000313" key="1">
    <source>
        <dbReference type="EMBL" id="SMH71214.1"/>
    </source>
</evidence>
<dbReference type="OrthoDB" id="11087at2157"/>
<dbReference type="AlphaFoldDB" id="A0A2H1FEM4"/>
<reference evidence="2" key="1">
    <citation type="submission" date="2017-03" db="EMBL/GenBank/DDBJ databases">
        <authorList>
            <person name="Herbold C."/>
        </authorList>
    </citation>
    <scope>NUCLEOTIDE SEQUENCE [LARGE SCALE GENOMIC DNA]</scope>
</reference>
<evidence type="ECO:0008006" key="3">
    <source>
        <dbReference type="Google" id="ProtNLM"/>
    </source>
</evidence>
<sequence>MDKRFIVLIAVIVVTVASLAVLAGGNMFNVERIGNNSVDQNMTSTALQKIQVIPLSNVNGRIDHMDIDIAGGRLFIAELGNNSIDVIDLVKGKRIHSITGLDEPQGIVFVPESKKIYVANAGDGTVDIFNSDSYALVKTINLSSDADNMRYDSASKLVYVGYGNGALGLIDTATDNLVGSIKLDGHPESFQISHQLKPSIFVNVPGDDSIEVIDSQKLSMVSKISNTDSHYNYAMALDENDHRLFVVYRQPSQLSVIDIDSGKTITKLNVVGDADDIFYDNKNKQIYVTGGEGYLQVISQDGANTYHEVAKMPTANGARTSLFVPETGRLYLAVPAYFGQDAQIQVYEVHKIQ</sequence>
<protein>
    <recommendedName>
        <fullName evidence="3">40-residue YVTN family beta-propeller repeat protein</fullName>
    </recommendedName>
</protein>
<proteinExistence type="predicted"/>
<dbReference type="PANTHER" id="PTHR47197">
    <property type="entry name" value="PROTEIN NIRF"/>
    <property type="match status" value="1"/>
</dbReference>